<dbReference type="AlphaFoldDB" id="A0A5D0MGK3"/>
<comment type="cofactor">
    <cofactor evidence="8">
        <name>a divalent metal cation</name>
        <dbReference type="ChEBI" id="CHEBI:60240"/>
    </cofactor>
    <text evidence="8">Binds 2 divalent metal cations per subunit.</text>
</comment>
<dbReference type="GO" id="GO:0004177">
    <property type="term" value="F:aminopeptidase activity"/>
    <property type="evidence" value="ECO:0007669"/>
    <property type="project" value="UniProtKB-UniRule"/>
</dbReference>
<gene>
    <name evidence="10" type="ORF">FXF47_00730</name>
</gene>
<dbReference type="GO" id="GO:0046872">
    <property type="term" value="F:metal ion binding"/>
    <property type="evidence" value="ECO:0007669"/>
    <property type="project" value="UniProtKB-UniRule"/>
</dbReference>
<feature type="binding site" evidence="8">
    <location>
        <position position="132"/>
    </location>
    <ligand>
        <name>Zn(2+)</name>
        <dbReference type="ChEBI" id="CHEBI:29105"/>
        <label>2</label>
    </ligand>
</feature>
<evidence type="ECO:0000256" key="9">
    <source>
        <dbReference type="SAM" id="MobiDB-lite"/>
    </source>
</evidence>
<keyword evidence="3" id="KW-0645">Protease</keyword>
<dbReference type="GO" id="GO:0006508">
    <property type="term" value="P:proteolysis"/>
    <property type="evidence" value="ECO:0007669"/>
    <property type="project" value="UniProtKB-KW"/>
</dbReference>
<feature type="region of interest" description="Disordered" evidence="9">
    <location>
        <begin position="190"/>
        <end position="210"/>
    </location>
</feature>
<evidence type="ECO:0000313" key="10">
    <source>
        <dbReference type="EMBL" id="TYB32166.1"/>
    </source>
</evidence>
<dbReference type="SUPFAM" id="SSF53187">
    <property type="entry name" value="Zn-dependent exopeptidases"/>
    <property type="match status" value="1"/>
</dbReference>
<evidence type="ECO:0000256" key="6">
    <source>
        <dbReference type="PIRNR" id="PIRNR001123"/>
    </source>
</evidence>
<sequence length="306" mass="33869">MGNLYAYKNSKKKNAKKVLVIAHMDEIGFMIDHINKQGFLNFQRVGGIDPRLLVSKKVVIGEDKIPGVIGAKPIHLQKRSEWKKPIPLSNLYIDIGASSEKDAKKVVSEGDFATFDTGFEIQEDTVSGKAFDDRAGCGVITEILKGLEENESYPVDIIAVFTVQEEVGLRGASVLAERVRPDYVLAFEGTTAGDVPDQEDRDQSPSTEMRKGPAITVMDRTTIGFRQLKVHIEKTADKYEIPYQYKRTVSGGTDIGVIHTQGGIPSIVISTPVRYIHAPRGIMATKDYENTVKLAIKTLKDFKEVL</sequence>
<dbReference type="PIRSF" id="PIRSF001123">
    <property type="entry name" value="PepA_GA"/>
    <property type="match status" value="1"/>
</dbReference>
<keyword evidence="2" id="KW-0031">Aminopeptidase</keyword>
<dbReference type="InterPro" id="IPR051464">
    <property type="entry name" value="Peptidase_M42_aminopept"/>
</dbReference>
<comment type="similarity">
    <text evidence="1 6">Belongs to the peptidase M42 family.</text>
</comment>
<dbReference type="PANTHER" id="PTHR32481">
    <property type="entry name" value="AMINOPEPTIDASE"/>
    <property type="match status" value="1"/>
</dbReference>
<keyword evidence="11" id="KW-1185">Reference proteome</keyword>
<comment type="caution">
    <text evidence="10">The sequence shown here is derived from an EMBL/GenBank/DDBJ whole genome shotgun (WGS) entry which is preliminary data.</text>
</comment>
<evidence type="ECO:0000256" key="4">
    <source>
        <dbReference type="ARBA" id="ARBA00022723"/>
    </source>
</evidence>
<feature type="binding site" evidence="8">
    <location>
        <position position="188"/>
    </location>
    <ligand>
        <name>Zn(2+)</name>
        <dbReference type="ChEBI" id="CHEBI:29105"/>
        <label>1</label>
    </ligand>
</feature>
<dbReference type="Pfam" id="PF05343">
    <property type="entry name" value="Peptidase_M42"/>
    <property type="match status" value="1"/>
</dbReference>
<dbReference type="Gene3D" id="2.40.30.40">
    <property type="entry name" value="Peptidase M42, domain 2"/>
    <property type="match status" value="1"/>
</dbReference>
<dbReference type="Proteomes" id="UP000324143">
    <property type="component" value="Unassembled WGS sequence"/>
</dbReference>
<dbReference type="EMBL" id="VSIX01000004">
    <property type="protein sequence ID" value="TYB32166.1"/>
    <property type="molecule type" value="Genomic_DNA"/>
</dbReference>
<feature type="binding site" evidence="8">
    <location>
        <position position="277"/>
    </location>
    <ligand>
        <name>Zn(2+)</name>
        <dbReference type="ChEBI" id="CHEBI:29105"/>
        <label>2</label>
    </ligand>
</feature>
<dbReference type="InterPro" id="IPR023367">
    <property type="entry name" value="Peptidase_M42_dom2"/>
</dbReference>
<feature type="binding site" evidence="8">
    <location>
        <position position="132"/>
    </location>
    <ligand>
        <name>Zn(2+)</name>
        <dbReference type="ChEBI" id="CHEBI:29105"/>
        <label>1</label>
    </ligand>
</feature>
<evidence type="ECO:0000256" key="1">
    <source>
        <dbReference type="ARBA" id="ARBA00006272"/>
    </source>
</evidence>
<feature type="binding site" evidence="8">
    <location>
        <position position="23"/>
    </location>
    <ligand>
        <name>Zn(2+)</name>
        <dbReference type="ChEBI" id="CHEBI:29105"/>
        <label>1</label>
    </ligand>
</feature>
<accession>A0A5D0MGK3</accession>
<feature type="active site" description="Proton acceptor" evidence="7">
    <location>
        <position position="165"/>
    </location>
</feature>
<evidence type="ECO:0000313" key="11">
    <source>
        <dbReference type="Proteomes" id="UP000324143"/>
    </source>
</evidence>
<feature type="binding site" evidence="8">
    <location>
        <position position="166"/>
    </location>
    <ligand>
        <name>Zn(2+)</name>
        <dbReference type="ChEBI" id="CHEBI:29105"/>
        <label>2</label>
    </ligand>
</feature>
<reference evidence="10" key="1">
    <citation type="submission" date="2019-08" db="EMBL/GenBank/DDBJ databases">
        <title>Genomic characterization of a novel candidate phylum (ARYD3) from a high temperature, high salinity tertiary oil reservoir in north central Oklahoma, USA.</title>
        <authorList>
            <person name="Youssef N.H."/>
            <person name="Yadav A."/>
            <person name="Elshahed M.S."/>
        </authorList>
    </citation>
    <scope>NUCLEOTIDE SEQUENCE [LARGE SCALE GENOMIC DNA]</scope>
    <source>
        <strain evidence="10">ARYD3</strain>
    </source>
</reference>
<keyword evidence="4 8" id="KW-0479">Metal-binding</keyword>
<evidence type="ECO:0000256" key="7">
    <source>
        <dbReference type="PIRSR" id="PIRSR001123-1"/>
    </source>
</evidence>
<dbReference type="Gene3D" id="3.40.630.10">
    <property type="entry name" value="Zn peptidases"/>
    <property type="match status" value="1"/>
</dbReference>
<dbReference type="PANTHER" id="PTHR32481:SF0">
    <property type="entry name" value="AMINOPEPTIDASE YPDE-RELATED"/>
    <property type="match status" value="1"/>
</dbReference>
<evidence type="ECO:0000256" key="2">
    <source>
        <dbReference type="ARBA" id="ARBA00022438"/>
    </source>
</evidence>
<evidence type="ECO:0000256" key="8">
    <source>
        <dbReference type="PIRSR" id="PIRSR001123-2"/>
    </source>
</evidence>
<dbReference type="SUPFAM" id="SSF101821">
    <property type="entry name" value="Aminopeptidase/glucanase lid domain"/>
    <property type="match status" value="1"/>
</dbReference>
<name>A0A5D0MGK3_9BACT</name>
<evidence type="ECO:0000256" key="5">
    <source>
        <dbReference type="ARBA" id="ARBA00022801"/>
    </source>
</evidence>
<evidence type="ECO:0000256" key="3">
    <source>
        <dbReference type="ARBA" id="ARBA00022670"/>
    </source>
</evidence>
<organism evidence="10 11">
    <name type="scientific">Candidatus Mcinerneyibacterium aminivorans</name>
    <dbReference type="NCBI Taxonomy" id="2703815"/>
    <lineage>
        <taxon>Bacteria</taxon>
        <taxon>Candidatus Macinerneyibacteriota</taxon>
        <taxon>Candidatus Mcinerneyibacteria</taxon>
        <taxon>Candidatus Mcinerneyibacteriales</taxon>
        <taxon>Candidatus Mcinerneyibacteriaceae</taxon>
        <taxon>Candidatus Mcinerneyibacterium</taxon>
    </lineage>
</organism>
<protein>
    <submittedName>
        <fullName evidence="10">M42 family metallopeptidase</fullName>
    </submittedName>
</protein>
<dbReference type="InterPro" id="IPR008007">
    <property type="entry name" value="Peptidase_M42"/>
</dbReference>
<proteinExistence type="inferred from homology"/>
<keyword evidence="5" id="KW-0378">Hydrolase</keyword>